<dbReference type="InterPro" id="IPR014710">
    <property type="entry name" value="RmlC-like_jellyroll"/>
</dbReference>
<reference evidence="5" key="3">
    <citation type="journal article" date="2023" name="Microbiol. Resour. Announc.">
        <title>Draft Genome Sequence of Granulicatella sp. Strain S8, Isolated from a Marine Fish, Seriola quinqueradiata.</title>
        <authorList>
            <person name="Lee M."/>
            <person name="Farooq A."/>
            <person name="Jeong J.B."/>
            <person name="Jung M.Y."/>
        </authorList>
    </citation>
    <scope>NUCLEOTIDE SEQUENCE</scope>
    <source>
        <strain evidence="5">S8</strain>
    </source>
</reference>
<dbReference type="RefSeq" id="WP_256945824.1">
    <property type="nucleotide sequence ID" value="NZ_JANHNZ010000012.1"/>
</dbReference>
<dbReference type="Gene3D" id="2.60.120.10">
    <property type="entry name" value="Jelly Rolls"/>
    <property type="match status" value="1"/>
</dbReference>
<dbReference type="Pfam" id="PF13545">
    <property type="entry name" value="HTH_Crp_2"/>
    <property type="match status" value="1"/>
</dbReference>
<keyword evidence="6" id="KW-1185">Reference proteome</keyword>
<dbReference type="Proteomes" id="UP001059480">
    <property type="component" value="Unassembled WGS sequence"/>
</dbReference>
<dbReference type="SMART" id="SM00419">
    <property type="entry name" value="HTH_CRP"/>
    <property type="match status" value="1"/>
</dbReference>
<keyword evidence="3" id="KW-0804">Transcription</keyword>
<dbReference type="PROSITE" id="PS50042">
    <property type="entry name" value="CNMP_BINDING_3"/>
    <property type="match status" value="1"/>
</dbReference>
<dbReference type="SUPFAM" id="SSF46785">
    <property type="entry name" value="Winged helix' DNA-binding domain"/>
    <property type="match status" value="1"/>
</dbReference>
<dbReference type="Pfam" id="PF00027">
    <property type="entry name" value="cNMP_binding"/>
    <property type="match status" value="1"/>
</dbReference>
<organism evidence="5 6">
    <name type="scientific">Granulicatella seriolae</name>
    <dbReference type="NCBI Taxonomy" id="2967226"/>
    <lineage>
        <taxon>Bacteria</taxon>
        <taxon>Bacillati</taxon>
        <taxon>Bacillota</taxon>
        <taxon>Bacilli</taxon>
        <taxon>Lactobacillales</taxon>
        <taxon>Carnobacteriaceae</taxon>
        <taxon>Granulicatella</taxon>
    </lineage>
</organism>
<accession>A0ABT1WQB3</accession>
<feature type="domain" description="Cyclic nucleotide-binding" evidence="4">
    <location>
        <begin position="34"/>
        <end position="126"/>
    </location>
</feature>
<evidence type="ECO:0000259" key="4">
    <source>
        <dbReference type="PROSITE" id="PS50042"/>
    </source>
</evidence>
<reference evidence="5" key="2">
    <citation type="journal article" date="2023" name="Curr. Microbiol.">
        <title>Granulicatella seriolae sp. nov., a Novel Facultative Anaerobe Isolated from Yellowtail Marine Fish.</title>
        <authorList>
            <person name="Lee M."/>
            <person name="Choi Y.J."/>
            <person name="Farooq A."/>
            <person name="Jeong J.B."/>
            <person name="Jung M.Y."/>
        </authorList>
    </citation>
    <scope>NUCLEOTIDE SEQUENCE</scope>
    <source>
        <strain evidence="5">S8</strain>
    </source>
</reference>
<dbReference type="InterPro" id="IPR000595">
    <property type="entry name" value="cNMP-bd_dom"/>
</dbReference>
<evidence type="ECO:0000313" key="6">
    <source>
        <dbReference type="Proteomes" id="UP001059480"/>
    </source>
</evidence>
<evidence type="ECO:0000256" key="2">
    <source>
        <dbReference type="ARBA" id="ARBA00023125"/>
    </source>
</evidence>
<evidence type="ECO:0000256" key="3">
    <source>
        <dbReference type="ARBA" id="ARBA00023163"/>
    </source>
</evidence>
<evidence type="ECO:0000313" key="5">
    <source>
        <dbReference type="EMBL" id="MCQ9210712.1"/>
    </source>
</evidence>
<reference evidence="5" key="1">
    <citation type="submission" date="2022-07" db="EMBL/GenBank/DDBJ databases">
        <authorList>
            <person name="Jung M.-Y."/>
            <person name="Lee M."/>
        </authorList>
    </citation>
    <scope>NUCLEOTIDE SEQUENCE</scope>
    <source>
        <strain evidence="5">S8</strain>
    </source>
</reference>
<dbReference type="InterPro" id="IPR018490">
    <property type="entry name" value="cNMP-bd_dom_sf"/>
</dbReference>
<name>A0ABT1WQB3_9LACT</name>
<evidence type="ECO:0000256" key="1">
    <source>
        <dbReference type="ARBA" id="ARBA00023015"/>
    </source>
</evidence>
<dbReference type="Gene3D" id="1.10.10.10">
    <property type="entry name" value="Winged helix-like DNA-binding domain superfamily/Winged helix DNA-binding domain"/>
    <property type="match status" value="1"/>
</dbReference>
<dbReference type="InterPro" id="IPR012318">
    <property type="entry name" value="HTH_CRP"/>
</dbReference>
<dbReference type="EMBL" id="JANHNZ010000012">
    <property type="protein sequence ID" value="MCQ9210712.1"/>
    <property type="molecule type" value="Genomic_DNA"/>
</dbReference>
<keyword evidence="1" id="KW-0805">Transcription regulation</keyword>
<dbReference type="InterPro" id="IPR036388">
    <property type="entry name" value="WH-like_DNA-bd_sf"/>
</dbReference>
<protein>
    <submittedName>
        <fullName evidence="5">Crp/Fnr family transcriptional regulator</fullName>
    </submittedName>
</protein>
<gene>
    <name evidence="5" type="ORF">NPA36_09155</name>
</gene>
<comment type="caution">
    <text evidence="5">The sequence shown here is derived from an EMBL/GenBank/DDBJ whole genome shotgun (WGS) entry which is preliminary data.</text>
</comment>
<proteinExistence type="predicted"/>
<sequence length="252" mass="29605">MTETVKELLSQLQVLNERDRTYLASYFADAPPWLLQALHLQQLKKGTIFIREDDPVETIFLLIKGHVRAVDYRILGIAYDYMRFEPIKAFGSMEILLERDVYKSTLSTYTDCLFLTVEKQKYEKWLKNDKNALLMEIKSMGTYLLDQAQKERAFLFLQGVDRMILLFIRLYEQETNKKKCQLRITRQELSENSGLSVKTVNRSIKQMEEKDYITKKGYTIEISQQQYGQMKAYIAEKMAASENKEVKTISKT</sequence>
<keyword evidence="2" id="KW-0238">DNA-binding</keyword>
<dbReference type="InterPro" id="IPR036390">
    <property type="entry name" value="WH_DNA-bd_sf"/>
</dbReference>
<dbReference type="SUPFAM" id="SSF51206">
    <property type="entry name" value="cAMP-binding domain-like"/>
    <property type="match status" value="1"/>
</dbReference>